<dbReference type="Gene3D" id="1.10.443.10">
    <property type="entry name" value="Intergrase catalytic core"/>
    <property type="match status" value="1"/>
</dbReference>
<evidence type="ECO:0000313" key="6">
    <source>
        <dbReference type="Proteomes" id="UP000064912"/>
    </source>
</evidence>
<dbReference type="AlphaFoldDB" id="A0A0D6B7Z0"/>
<evidence type="ECO:0000313" key="5">
    <source>
        <dbReference type="EMBL" id="BAQ71208.1"/>
    </source>
</evidence>
<evidence type="ECO:0000256" key="2">
    <source>
        <dbReference type="ARBA" id="ARBA00023172"/>
    </source>
</evidence>
<dbReference type="SUPFAM" id="SSF56349">
    <property type="entry name" value="DNA breaking-rejoining enzymes"/>
    <property type="match status" value="1"/>
</dbReference>
<dbReference type="PROSITE" id="PS51898">
    <property type="entry name" value="TYR_RECOMBINASE"/>
    <property type="match status" value="1"/>
</dbReference>
<dbReference type="Proteomes" id="UP000064912">
    <property type="component" value="Chromosome"/>
</dbReference>
<accession>A0A0D6B7Z0</accession>
<dbReference type="EMBL" id="AP014800">
    <property type="protein sequence ID" value="BAQ71208.1"/>
    <property type="molecule type" value="Genomic_DNA"/>
</dbReference>
<dbReference type="InterPro" id="IPR013762">
    <property type="entry name" value="Integrase-like_cat_sf"/>
</dbReference>
<dbReference type="KEGG" id="rsu:NHU_04086"/>
<keyword evidence="1" id="KW-0229">DNA integration</keyword>
<keyword evidence="2" id="KW-0233">DNA recombination</keyword>
<dbReference type="InterPro" id="IPR011010">
    <property type="entry name" value="DNA_brk_join_enz"/>
</dbReference>
<reference evidence="5 6" key="1">
    <citation type="submission" date="2015-02" db="EMBL/GenBank/DDBJ databases">
        <title>Genome sequene of Rhodovulum sulfidophilum DSM 2351.</title>
        <authorList>
            <person name="Nagao N."/>
        </authorList>
    </citation>
    <scope>NUCLEOTIDE SEQUENCE [LARGE SCALE GENOMIC DNA]</scope>
    <source>
        <strain evidence="5 6">DSM 2351</strain>
    </source>
</reference>
<dbReference type="InterPro" id="IPR002104">
    <property type="entry name" value="Integrase_catalytic"/>
</dbReference>
<feature type="domain" description="Tyr recombinase" evidence="4">
    <location>
        <begin position="148"/>
        <end position="311"/>
    </location>
</feature>
<dbReference type="PANTHER" id="PTHR30349">
    <property type="entry name" value="PHAGE INTEGRASE-RELATED"/>
    <property type="match status" value="1"/>
</dbReference>
<feature type="compositionally biased region" description="Basic and acidic residues" evidence="3">
    <location>
        <begin position="302"/>
        <end position="317"/>
    </location>
</feature>
<proteinExistence type="predicted"/>
<dbReference type="GO" id="GO:0006310">
    <property type="term" value="P:DNA recombination"/>
    <property type="evidence" value="ECO:0007669"/>
    <property type="project" value="UniProtKB-KW"/>
</dbReference>
<dbReference type="PATRIC" id="fig|35806.4.peg.4190"/>
<protein>
    <submittedName>
        <fullName evidence="5">Putative phage integrase</fullName>
    </submittedName>
</protein>
<evidence type="ECO:0000259" key="4">
    <source>
        <dbReference type="PROSITE" id="PS51898"/>
    </source>
</evidence>
<name>A0A0D6B7Z0_RHOSU</name>
<evidence type="ECO:0000256" key="1">
    <source>
        <dbReference type="ARBA" id="ARBA00022908"/>
    </source>
</evidence>
<dbReference type="GO" id="GO:0003677">
    <property type="term" value="F:DNA binding"/>
    <property type="evidence" value="ECO:0007669"/>
    <property type="project" value="InterPro"/>
</dbReference>
<organism evidence="5 6">
    <name type="scientific">Rhodovulum sulfidophilum</name>
    <name type="common">Rhodobacter sulfidophilus</name>
    <dbReference type="NCBI Taxonomy" id="35806"/>
    <lineage>
        <taxon>Bacteria</taxon>
        <taxon>Pseudomonadati</taxon>
        <taxon>Pseudomonadota</taxon>
        <taxon>Alphaproteobacteria</taxon>
        <taxon>Rhodobacterales</taxon>
        <taxon>Paracoccaceae</taxon>
        <taxon>Rhodovulum</taxon>
    </lineage>
</organism>
<feature type="region of interest" description="Disordered" evidence="3">
    <location>
        <begin position="300"/>
        <end position="330"/>
    </location>
</feature>
<dbReference type="GO" id="GO:0015074">
    <property type="term" value="P:DNA integration"/>
    <property type="evidence" value="ECO:0007669"/>
    <property type="project" value="UniProtKB-KW"/>
</dbReference>
<evidence type="ECO:0000256" key="3">
    <source>
        <dbReference type="SAM" id="MobiDB-lite"/>
    </source>
</evidence>
<sequence length="330" mass="36820">MRLKVKWVNGWARLHGTGPDGKRIRRALKTQDPRRAEEIRAQIEADLWKANLYGPQEVVTFAECALAYAEDGGEVRFIVKMTEQLGTMKLRDITPKAIRDAARRAYPRASNATLNRQGVTPARAVMNFGHEQGWCGAVRVRSFPVEKPRRKAVGREYLELLRPHLPDRLFALMLYLHQTGRRVGDAIELPPEARDGTIVEVAKTKTGRPITVKITDELADMLDSIEPRHGRLFGYIARSSVYNTLRRACGKAGVEYLGTHQPGRHSFATELHEAGFSDKAIAEAGGWATTRMVTDVYQHPKGSSEKAAGHFSKEATGKKLARKGTTQSKI</sequence>
<dbReference type="PANTHER" id="PTHR30349:SF64">
    <property type="entry name" value="PROPHAGE INTEGRASE INTD-RELATED"/>
    <property type="match status" value="1"/>
</dbReference>
<gene>
    <name evidence="5" type="ORF">NHU_04086</name>
</gene>
<dbReference type="Pfam" id="PF00589">
    <property type="entry name" value="Phage_integrase"/>
    <property type="match status" value="1"/>
</dbReference>
<dbReference type="InterPro" id="IPR050090">
    <property type="entry name" value="Tyrosine_recombinase_XerCD"/>
</dbReference>